<dbReference type="InParanoid" id="H2YAH3"/>
<dbReference type="Pfam" id="PF00001">
    <property type="entry name" value="7tm_1"/>
    <property type="match status" value="1"/>
</dbReference>
<feature type="transmembrane region" description="Helical" evidence="7">
    <location>
        <begin position="276"/>
        <end position="296"/>
    </location>
</feature>
<evidence type="ECO:0000256" key="3">
    <source>
        <dbReference type="ARBA" id="ARBA00022692"/>
    </source>
</evidence>
<reference evidence="10" key="1">
    <citation type="submission" date="2003-08" db="EMBL/GenBank/DDBJ databases">
        <authorList>
            <person name="Birren B."/>
            <person name="Nusbaum C."/>
            <person name="Abebe A."/>
            <person name="Abouelleil A."/>
            <person name="Adekoya E."/>
            <person name="Ait-zahra M."/>
            <person name="Allen N."/>
            <person name="Allen T."/>
            <person name="An P."/>
            <person name="Anderson M."/>
            <person name="Anderson S."/>
            <person name="Arachchi H."/>
            <person name="Armbruster J."/>
            <person name="Bachantsang P."/>
            <person name="Baldwin J."/>
            <person name="Barry A."/>
            <person name="Bayul T."/>
            <person name="Blitshsteyn B."/>
            <person name="Bloom T."/>
            <person name="Blye J."/>
            <person name="Boguslavskiy L."/>
            <person name="Borowsky M."/>
            <person name="Boukhgalter B."/>
            <person name="Brunache A."/>
            <person name="Butler J."/>
            <person name="Calixte N."/>
            <person name="Calvo S."/>
            <person name="Camarata J."/>
            <person name="Campo K."/>
            <person name="Chang J."/>
            <person name="Cheshatsang Y."/>
            <person name="Citroen M."/>
            <person name="Collymore A."/>
            <person name="Considine T."/>
            <person name="Cook A."/>
            <person name="Cooke P."/>
            <person name="Corum B."/>
            <person name="Cuomo C."/>
            <person name="David R."/>
            <person name="Dawoe T."/>
            <person name="Degray S."/>
            <person name="Dodge S."/>
            <person name="Dooley K."/>
            <person name="Dorje P."/>
            <person name="Dorjee K."/>
            <person name="Dorris L."/>
            <person name="Duffey N."/>
            <person name="Dupes A."/>
            <person name="Elkins T."/>
            <person name="Engels R."/>
            <person name="Erickson J."/>
            <person name="Farina A."/>
            <person name="Faro S."/>
            <person name="Ferreira P."/>
            <person name="Fischer H."/>
            <person name="Fitzgerald M."/>
            <person name="Foley K."/>
            <person name="Gage D."/>
            <person name="Galagan J."/>
            <person name="Gearin G."/>
            <person name="Gnerre S."/>
            <person name="Gnirke A."/>
            <person name="Goyette A."/>
            <person name="Graham J."/>
            <person name="Grandbois E."/>
            <person name="Gyaltsen K."/>
            <person name="Hafez N."/>
            <person name="Hagopian D."/>
            <person name="Hagos B."/>
            <person name="Hall J."/>
            <person name="Hatcher B."/>
            <person name="Heller A."/>
            <person name="Higgins H."/>
            <person name="Honan T."/>
            <person name="Horn A."/>
            <person name="Houde N."/>
            <person name="Hughes L."/>
            <person name="Hulme W."/>
            <person name="Husby E."/>
            <person name="Iliev I."/>
            <person name="Jaffe D."/>
            <person name="Jones C."/>
            <person name="Kamal M."/>
            <person name="Kamat A."/>
            <person name="Kamvysselis M."/>
            <person name="Karlsson E."/>
            <person name="Kells C."/>
            <person name="Kieu A."/>
            <person name="Kisner P."/>
            <person name="Kodira C."/>
            <person name="Kulbokas E."/>
            <person name="Labutti K."/>
            <person name="Lama D."/>
            <person name="Landers T."/>
            <person name="Leger J."/>
            <person name="Levine S."/>
            <person name="Lewis D."/>
            <person name="Lewis T."/>
            <person name="Lindblad-toh K."/>
            <person name="Liu X."/>
            <person name="Lokyitsang T."/>
            <person name="Lokyitsang Y."/>
            <person name="Lucien O."/>
            <person name="Lui A."/>
            <person name="Ma L.J."/>
            <person name="Mabbitt R."/>
            <person name="Macdonald J."/>
            <person name="Maclean C."/>
            <person name="Major J."/>
            <person name="Manning J."/>
            <person name="Marabella R."/>
            <person name="Maru K."/>
            <person name="Matthews C."/>
            <person name="Mauceli E."/>
            <person name="Mccarthy M."/>
            <person name="Mcdonough S."/>
            <person name="Mcghee T."/>
            <person name="Meldrim J."/>
            <person name="Meneus L."/>
            <person name="Mesirov J."/>
            <person name="Mihalev A."/>
            <person name="Mihova T."/>
            <person name="Mikkelsen T."/>
            <person name="Mlenga V."/>
            <person name="Moru K."/>
            <person name="Mozes J."/>
            <person name="Mulrain L."/>
            <person name="Munson G."/>
            <person name="Naylor J."/>
            <person name="Newes C."/>
            <person name="Nguyen C."/>
            <person name="Nguyen N."/>
            <person name="Nguyen T."/>
            <person name="Nicol R."/>
            <person name="Nielsen C."/>
            <person name="Nizzari M."/>
            <person name="Norbu C."/>
            <person name="Norbu N."/>
            <person name="O'donnell P."/>
            <person name="Okoawo O."/>
            <person name="O'leary S."/>
            <person name="Omotosho B."/>
            <person name="O'neill K."/>
            <person name="Osman S."/>
            <person name="Parker S."/>
            <person name="Perrin D."/>
            <person name="Phunkhang P."/>
            <person name="Piqani B."/>
            <person name="Purcell S."/>
            <person name="Rachupka T."/>
            <person name="Ramasamy U."/>
            <person name="Rameau R."/>
            <person name="Ray V."/>
            <person name="Raymond C."/>
            <person name="Retta R."/>
            <person name="Richardson S."/>
            <person name="Rise C."/>
            <person name="Rodriguez J."/>
            <person name="Rogers J."/>
            <person name="Rogov P."/>
            <person name="Rutman M."/>
            <person name="Schupbach R."/>
            <person name="Seaman C."/>
            <person name="Settipalli S."/>
            <person name="Sharpe T."/>
            <person name="Sheridan J."/>
            <person name="Sherpa N."/>
            <person name="Shi J."/>
            <person name="Smirnov S."/>
            <person name="Smith C."/>
            <person name="Sougnez C."/>
            <person name="Spencer B."/>
            <person name="Stalker J."/>
            <person name="Stange-thomann N."/>
            <person name="Stavropoulos S."/>
            <person name="Stetson K."/>
            <person name="Stone C."/>
            <person name="Stone S."/>
            <person name="Stubbs M."/>
            <person name="Talamas J."/>
            <person name="Tchuinga P."/>
            <person name="Tenzing P."/>
            <person name="Tesfaye S."/>
            <person name="Theodore J."/>
            <person name="Thoulutsang Y."/>
            <person name="Topham K."/>
            <person name="Towey S."/>
            <person name="Tsamla T."/>
            <person name="Tsomo N."/>
            <person name="Vallee D."/>
            <person name="Vassiliev H."/>
            <person name="Venkataraman V."/>
            <person name="Vinson J."/>
            <person name="Vo A."/>
            <person name="Wade C."/>
            <person name="Wang S."/>
            <person name="Wangchuk T."/>
            <person name="Wangdi T."/>
            <person name="Whittaker C."/>
            <person name="Wilkinson J."/>
            <person name="Wu Y."/>
            <person name="Wyman D."/>
            <person name="Yadav S."/>
            <person name="Yang S."/>
            <person name="Yang X."/>
            <person name="Yeager S."/>
            <person name="Yee E."/>
            <person name="Young G."/>
            <person name="Zainoun J."/>
            <person name="Zembeck L."/>
            <person name="Zimmer A."/>
            <person name="Zody M."/>
            <person name="Lander E."/>
        </authorList>
    </citation>
    <scope>NUCLEOTIDE SEQUENCE [LARGE SCALE GENOMIC DNA]</scope>
</reference>
<dbReference type="GO" id="GO:0005886">
    <property type="term" value="C:plasma membrane"/>
    <property type="evidence" value="ECO:0007669"/>
    <property type="project" value="UniProtKB-SubCell"/>
</dbReference>
<feature type="transmembrane region" description="Helical" evidence="7">
    <location>
        <begin position="133"/>
        <end position="154"/>
    </location>
</feature>
<name>H2YAH3_CIOSA</name>
<dbReference type="Gene3D" id="1.20.1070.10">
    <property type="entry name" value="Rhodopsin 7-helix transmembrane proteins"/>
    <property type="match status" value="1"/>
</dbReference>
<evidence type="ECO:0000256" key="7">
    <source>
        <dbReference type="SAM" id="Phobius"/>
    </source>
</evidence>
<dbReference type="AlphaFoldDB" id="H2YAH3"/>
<feature type="transmembrane region" description="Helical" evidence="7">
    <location>
        <begin position="316"/>
        <end position="337"/>
    </location>
</feature>
<evidence type="ECO:0000313" key="10">
    <source>
        <dbReference type="Proteomes" id="UP000007875"/>
    </source>
</evidence>
<dbReference type="Ensembl" id="ENSCSAVT00000002359.1">
    <property type="protein sequence ID" value="ENSCSAVP00000002321.1"/>
    <property type="gene ID" value="ENSCSAVG00000001359.1"/>
</dbReference>
<feature type="transmembrane region" description="Helical" evidence="7">
    <location>
        <begin position="90"/>
        <end position="113"/>
    </location>
</feature>
<dbReference type="SUPFAM" id="SSF81321">
    <property type="entry name" value="Family A G protein-coupled receptor-like"/>
    <property type="match status" value="1"/>
</dbReference>
<dbReference type="GO" id="GO:0004930">
    <property type="term" value="F:G protein-coupled receptor activity"/>
    <property type="evidence" value="ECO:0007669"/>
    <property type="project" value="InterPro"/>
</dbReference>
<reference evidence="9" key="3">
    <citation type="submission" date="2025-09" db="UniProtKB">
        <authorList>
            <consortium name="Ensembl"/>
        </authorList>
    </citation>
    <scope>IDENTIFICATION</scope>
</reference>
<reference evidence="9" key="2">
    <citation type="submission" date="2025-08" db="UniProtKB">
        <authorList>
            <consortium name="Ensembl"/>
        </authorList>
    </citation>
    <scope>IDENTIFICATION</scope>
</reference>
<evidence type="ECO:0000256" key="1">
    <source>
        <dbReference type="ARBA" id="ARBA00004651"/>
    </source>
</evidence>
<dbReference type="InterPro" id="IPR017452">
    <property type="entry name" value="GPCR_Rhodpsn_7TM"/>
</dbReference>
<evidence type="ECO:0000256" key="2">
    <source>
        <dbReference type="ARBA" id="ARBA00022475"/>
    </source>
</evidence>
<dbReference type="PROSITE" id="PS50262">
    <property type="entry name" value="G_PROTEIN_RECEP_F1_2"/>
    <property type="match status" value="1"/>
</dbReference>
<evidence type="ECO:0000256" key="6">
    <source>
        <dbReference type="ARBA" id="ARBA00023170"/>
    </source>
</evidence>
<dbReference type="STRING" id="51511.ENSCSAVP00000002321"/>
<dbReference type="PANTHER" id="PTHR24241:SF59">
    <property type="entry name" value="ADIPOKINETIC HORMONE RECEPTOR, ISOFORM C"/>
    <property type="match status" value="1"/>
</dbReference>
<organism evidence="9 10">
    <name type="scientific">Ciona savignyi</name>
    <name type="common">Pacific transparent sea squirt</name>
    <dbReference type="NCBI Taxonomy" id="51511"/>
    <lineage>
        <taxon>Eukaryota</taxon>
        <taxon>Metazoa</taxon>
        <taxon>Chordata</taxon>
        <taxon>Tunicata</taxon>
        <taxon>Ascidiacea</taxon>
        <taxon>Phlebobranchia</taxon>
        <taxon>Cionidae</taxon>
        <taxon>Ciona</taxon>
    </lineage>
</organism>
<sequence>HKKVPMSQDTHIVDNDWRTTAATLLLNASDSVTTAVPCEPHDLIIQKWFQFDTLHLIRVLITWVLFCLSMAGNIFVLWSLRTSRSRHFIMFHLALSNLVYTVFVMPSDAIWNTTMEWLAGEVTCRLCQMMKQFGMYASSFMVAVIGIDRVTGILSPLPCHSQRKRGYYMVAIAWLSSVACCLPAGFIFSVVNIPTCEGTPIYQCVDFIVVPDVSMLRPYYFFTMCMSFLLPLICTLISYSLIVCEISNMKERDRVLMGRRHSVNTASIQKAKNRTILMRTLITLTFLVCWGPYYGKGVYDWFINYEDHDPPVALDTAMYVVMYLNPVLHPIVFGVFMKEIRSNFKRRLNCARKQFLKGGPINPLQYHCQGILRAKYKRTLYIFLRPRRMSSTSRGSFSTFATGVTHLNGSLNSTGNGQSGVNSTSGSTKMQIQYFGVSRLVTPQQQILLGSESAL</sequence>
<evidence type="ECO:0000313" key="9">
    <source>
        <dbReference type="Ensembl" id="ENSCSAVP00000002321.1"/>
    </source>
</evidence>
<accession>H2YAH3</accession>
<dbReference type="GO" id="GO:0042277">
    <property type="term" value="F:peptide binding"/>
    <property type="evidence" value="ECO:0007669"/>
    <property type="project" value="TreeGrafter"/>
</dbReference>
<keyword evidence="4 7" id="KW-1133">Transmembrane helix</keyword>
<dbReference type="Proteomes" id="UP000007875">
    <property type="component" value="Unassembled WGS sequence"/>
</dbReference>
<evidence type="ECO:0000256" key="4">
    <source>
        <dbReference type="ARBA" id="ARBA00022989"/>
    </source>
</evidence>
<dbReference type="InterPro" id="IPR000276">
    <property type="entry name" value="GPCR_Rhodpsn"/>
</dbReference>
<proteinExistence type="predicted"/>
<evidence type="ECO:0000256" key="5">
    <source>
        <dbReference type="ARBA" id="ARBA00023136"/>
    </source>
</evidence>
<dbReference type="PANTHER" id="PTHR24241">
    <property type="entry name" value="NEUROPEPTIDE RECEPTOR-RELATED G-PROTEIN COUPLED RECEPTOR"/>
    <property type="match status" value="1"/>
</dbReference>
<feature type="transmembrane region" description="Helical" evidence="7">
    <location>
        <begin position="56"/>
        <end position="78"/>
    </location>
</feature>
<protein>
    <recommendedName>
        <fullName evidence="8">G-protein coupled receptors family 1 profile domain-containing protein</fullName>
    </recommendedName>
</protein>
<keyword evidence="5 7" id="KW-0472">Membrane</keyword>
<keyword evidence="6" id="KW-0675">Receptor</keyword>
<dbReference type="GeneTree" id="ENSGT00940000166987"/>
<comment type="subcellular location">
    <subcellularLocation>
        <location evidence="1">Cell membrane</location>
        <topology evidence="1">Multi-pass membrane protein</topology>
    </subcellularLocation>
</comment>
<keyword evidence="2" id="KW-1003">Cell membrane</keyword>
<keyword evidence="3 7" id="KW-0812">Transmembrane</keyword>
<feature type="transmembrane region" description="Helical" evidence="7">
    <location>
        <begin position="219"/>
        <end position="244"/>
    </location>
</feature>
<keyword evidence="10" id="KW-1185">Reference proteome</keyword>
<evidence type="ECO:0000259" key="8">
    <source>
        <dbReference type="PROSITE" id="PS50262"/>
    </source>
</evidence>
<feature type="transmembrane region" description="Helical" evidence="7">
    <location>
        <begin position="166"/>
        <end position="191"/>
    </location>
</feature>
<dbReference type="GO" id="GO:0032870">
    <property type="term" value="P:cellular response to hormone stimulus"/>
    <property type="evidence" value="ECO:0007669"/>
    <property type="project" value="TreeGrafter"/>
</dbReference>
<feature type="domain" description="G-protein coupled receptors family 1 profile" evidence="8">
    <location>
        <begin position="57"/>
        <end position="333"/>
    </location>
</feature>
<dbReference type="PRINTS" id="PR00237">
    <property type="entry name" value="GPCRRHODOPSN"/>
</dbReference>
<dbReference type="eggNOG" id="KOG3656">
    <property type="taxonomic scope" value="Eukaryota"/>
</dbReference>
<dbReference type="FunFam" id="1.20.1070.10:FF:000623">
    <property type="entry name" value="Gonadotropin-releasing hormone receptor"/>
    <property type="match status" value="1"/>
</dbReference>